<protein>
    <submittedName>
        <fullName evidence="2">Uncharacterized protein</fullName>
    </submittedName>
</protein>
<evidence type="ECO:0000313" key="2">
    <source>
        <dbReference type="EMBL" id="CAB3228713.1"/>
    </source>
</evidence>
<dbReference type="AlphaFoldDB" id="A0A8S0Z8L2"/>
<keyword evidence="3" id="KW-1185">Reference proteome</keyword>
<evidence type="ECO:0000256" key="1">
    <source>
        <dbReference type="SAM" id="MobiDB-lite"/>
    </source>
</evidence>
<organism evidence="2 3">
    <name type="scientific">Arctia plantaginis</name>
    <name type="common">Wood tiger moth</name>
    <name type="synonym">Phalaena plantaginis</name>
    <dbReference type="NCBI Taxonomy" id="874455"/>
    <lineage>
        <taxon>Eukaryota</taxon>
        <taxon>Metazoa</taxon>
        <taxon>Ecdysozoa</taxon>
        <taxon>Arthropoda</taxon>
        <taxon>Hexapoda</taxon>
        <taxon>Insecta</taxon>
        <taxon>Pterygota</taxon>
        <taxon>Neoptera</taxon>
        <taxon>Endopterygota</taxon>
        <taxon>Lepidoptera</taxon>
        <taxon>Glossata</taxon>
        <taxon>Ditrysia</taxon>
        <taxon>Noctuoidea</taxon>
        <taxon>Erebidae</taxon>
        <taxon>Arctiinae</taxon>
        <taxon>Arctia</taxon>
    </lineage>
</organism>
<accession>A0A8S0Z8L2</accession>
<gene>
    <name evidence="2" type="ORF">APLA_LOCUS3748</name>
</gene>
<dbReference type="EMBL" id="CADEBC010000346">
    <property type="protein sequence ID" value="CAB3228713.1"/>
    <property type="molecule type" value="Genomic_DNA"/>
</dbReference>
<proteinExistence type="predicted"/>
<feature type="region of interest" description="Disordered" evidence="1">
    <location>
        <begin position="58"/>
        <end position="77"/>
    </location>
</feature>
<comment type="caution">
    <text evidence="2">The sequence shown here is derived from an EMBL/GenBank/DDBJ whole genome shotgun (WGS) entry which is preliminary data.</text>
</comment>
<dbReference type="Proteomes" id="UP000494106">
    <property type="component" value="Unassembled WGS sequence"/>
</dbReference>
<dbReference type="OrthoDB" id="1923006at2759"/>
<reference evidence="2 3" key="1">
    <citation type="submission" date="2020-04" db="EMBL/GenBank/DDBJ databases">
        <authorList>
            <person name="Wallbank WR R."/>
            <person name="Pardo Diaz C."/>
            <person name="Kozak K."/>
            <person name="Martin S."/>
            <person name="Jiggins C."/>
            <person name="Moest M."/>
            <person name="Warren A I."/>
            <person name="Byers J.R.P. K."/>
            <person name="Montejo-Kovacevich G."/>
            <person name="Yen C E."/>
        </authorList>
    </citation>
    <scope>NUCLEOTIDE SEQUENCE [LARGE SCALE GENOMIC DNA]</scope>
</reference>
<sequence length="77" mass="8827">MTEEPKLSMMALASILSFGFSIILMAEQVFKKIYPGEEFLARASDPEEIMFEYDVNHGPEFQHEHEEEAEGDAPKYV</sequence>
<evidence type="ECO:0000313" key="3">
    <source>
        <dbReference type="Proteomes" id="UP000494106"/>
    </source>
</evidence>
<name>A0A8S0Z8L2_ARCPL</name>